<dbReference type="KEGG" id="nme:NMB1195"/>
<evidence type="ECO:0000313" key="3">
    <source>
        <dbReference type="Proteomes" id="UP000000425"/>
    </source>
</evidence>
<evidence type="ECO:0000313" key="1">
    <source>
        <dbReference type="EMBL" id="AAF41543.1"/>
    </source>
</evidence>
<dbReference type="HOGENOM" id="CLU_3082224_0_0_4"/>
<organism evidence="2 3">
    <name type="scientific">Neisseria meningitidis serogroup B (strain ATCC BAA-335 / MC58)</name>
    <dbReference type="NCBI Taxonomy" id="122586"/>
    <lineage>
        <taxon>Bacteria</taxon>
        <taxon>Pseudomonadati</taxon>
        <taxon>Pseudomonadota</taxon>
        <taxon>Betaproteobacteria</taxon>
        <taxon>Neisseriales</taxon>
        <taxon>Neisseriaceae</taxon>
        <taxon>Neisseria</taxon>
    </lineage>
</organism>
<reference evidence="2" key="2">
    <citation type="submission" date="2005-05" db="EMBL/GenBank/DDBJ databases">
        <authorList>
            <person name="Tettelin H."/>
            <person name="Saunders N.J."/>
            <person name="Heidelberg J."/>
            <person name="Jeffries A.C."/>
            <person name="Nelson K.E."/>
            <person name="Eisen J.A."/>
            <person name="Ketchum K.A."/>
            <person name="Hood D.W."/>
            <person name="Ciecko A."/>
            <person name="Peden J.F."/>
            <person name="Dodson R.J."/>
            <person name="Nelson W.C."/>
            <person name="Gwinn M.L."/>
            <person name="Peterson J.D."/>
            <person name="Hickey E.K."/>
            <person name="Haft D.H."/>
            <person name="Salzberg S.L."/>
            <person name="White O."/>
            <person name="Fleischmann R.D."/>
            <person name="Dougherty B.A."/>
            <person name="Mason T.M."/>
            <person name="Parksey D.S."/>
            <person name="Blair E."/>
            <person name="Cittone H."/>
            <person name="Clark E.B."/>
            <person name="Cotton M.D."/>
            <person name="Utterback T.R."/>
            <person name="Khouri H.M."/>
            <person name="Qin H."/>
            <person name="Vamathevan J."/>
            <person name="Gill J."/>
            <person name="Scarlato V."/>
            <person name="Masignani V."/>
            <person name="DeBoy R.T."/>
            <person name="Pizza M."/>
            <person name="Grandi G."/>
            <person name="Sun L."/>
            <person name="Smith H.O."/>
            <person name="Fraser C.M."/>
            <person name="Moxon E.R."/>
            <person name="Rappuoli R."/>
            <person name="Venter J.C."/>
        </authorList>
    </citation>
    <scope>NUCLEOTIDE SEQUENCE</scope>
    <source>
        <strain evidence="2">MC58</strain>
    </source>
</reference>
<sequence length="52" mass="6162">MPSEALFALRTASPHHANGLNARNGFRPFFFRNRYKTENRRIRSRPHIAFSF</sequence>
<evidence type="ECO:0000313" key="2">
    <source>
        <dbReference type="EMBL" id="AAF41578.1"/>
    </source>
</evidence>
<reference evidence="2 3" key="1">
    <citation type="journal article" date="2000" name="Science">
        <title>Complete genome sequence of Neisseria meningitidis serogroup B strain MC58.</title>
        <authorList>
            <person name="Tettelin H."/>
            <person name="Saunders N.J."/>
            <person name="Heidelberg J."/>
            <person name="Jeffries A.C."/>
            <person name="Nelson K.E."/>
            <person name="Eisen J.A."/>
            <person name="Ketchum K.A."/>
            <person name="Hood D.W."/>
            <person name="Peden J.F."/>
            <person name="Dodson R.J."/>
            <person name="Nelson W.C."/>
            <person name="Gwinn M.L."/>
            <person name="DeBoy R."/>
            <person name="Peterson J.D."/>
            <person name="Hickey E.K."/>
            <person name="Haft D.H."/>
            <person name="Salzberg S.L."/>
            <person name="White O."/>
            <person name="Fleischmann R.D."/>
            <person name="Dougherty B.A."/>
            <person name="Mason T."/>
            <person name="Ciecko A."/>
            <person name="Parksey D.S."/>
            <person name="Blair E."/>
            <person name="Cittone H."/>
            <person name="Clark E.B."/>
            <person name="Cotton M.D."/>
            <person name="Utterback T.R."/>
            <person name="Khouri H."/>
            <person name="Qin H."/>
            <person name="Vamathevan J."/>
            <person name="Gill J."/>
            <person name="Scarlato V."/>
            <person name="Masignani V."/>
            <person name="Pizza M."/>
            <person name="Grandi G."/>
            <person name="Sun L."/>
            <person name="Smith H.O."/>
            <person name="Fraser C.M."/>
            <person name="Moxon E.R."/>
            <person name="Rappuoli R."/>
            <person name="Venter J.C."/>
        </authorList>
    </citation>
    <scope>NUCLEOTIDE SEQUENCE [LARGE SCALE GENOMIC DNA]</scope>
    <source>
        <strain evidence="2 3">MC58</strain>
    </source>
</reference>
<name>Q9JRX0_NEIMB</name>
<dbReference type="AlphaFoldDB" id="Q9JRX0"/>
<gene>
    <name evidence="1" type="ordered locus">NMB1157</name>
    <name evidence="2" type="ordered locus">NMB1195</name>
</gene>
<dbReference type="Proteomes" id="UP000000425">
    <property type="component" value="Chromosome"/>
</dbReference>
<accession>Q9JRX0</accession>
<dbReference type="EMBL" id="AE002098">
    <property type="protein sequence ID" value="AAF41543.1"/>
    <property type="molecule type" value="Genomic_DNA"/>
</dbReference>
<dbReference type="KEGG" id="nme:NMB1157"/>
<keyword evidence="3" id="KW-1185">Reference proteome</keyword>
<protein>
    <submittedName>
        <fullName evidence="2">Uncharacterized protein</fullName>
    </submittedName>
</protein>
<dbReference type="RefSeq" id="WP_010980904.1">
    <property type="nucleotide sequence ID" value="NC_003112.2"/>
</dbReference>
<dbReference type="EMBL" id="AE002098">
    <property type="protein sequence ID" value="AAF41578.1"/>
    <property type="molecule type" value="Genomic_DNA"/>
</dbReference>
<dbReference type="STRING" id="122586.NMB1157"/>
<dbReference type="PIR" id="E81111">
    <property type="entry name" value="E81111"/>
</dbReference>
<proteinExistence type="predicted"/>
<dbReference type="PaxDb" id="122586-NMB1157"/>